<comment type="function">
    <text evidence="1">Hydrolyzes indole-3-acetamide (IAM) into indole-3-acetic acid (IAA).</text>
</comment>
<keyword evidence="5" id="KW-1185">Reference proteome</keyword>
<comment type="caution">
    <text evidence="4">The sequence shown here is derived from an EMBL/GenBank/DDBJ whole genome shotgun (WGS) entry which is preliminary data.</text>
</comment>
<reference evidence="4" key="2">
    <citation type="submission" date="2023-01" db="EMBL/GenBank/DDBJ databases">
        <authorList>
            <person name="Sun Q."/>
            <person name="Evtushenko L."/>
        </authorList>
    </citation>
    <scope>NUCLEOTIDE SEQUENCE</scope>
    <source>
        <strain evidence="4">VKM B-2555</strain>
    </source>
</reference>
<dbReference type="Gene3D" id="3.90.1300.10">
    <property type="entry name" value="Amidase signature (AS) domain"/>
    <property type="match status" value="1"/>
</dbReference>
<dbReference type="Proteomes" id="UP001143364">
    <property type="component" value="Unassembled WGS sequence"/>
</dbReference>
<evidence type="ECO:0000259" key="3">
    <source>
        <dbReference type="Pfam" id="PF01425"/>
    </source>
</evidence>
<dbReference type="RefSeq" id="WP_271203221.1">
    <property type="nucleotide sequence ID" value="NZ_BSFK01000005.1"/>
</dbReference>
<feature type="domain" description="Amidase" evidence="3">
    <location>
        <begin position="25"/>
        <end position="438"/>
    </location>
</feature>
<organism evidence="4 5">
    <name type="scientific">Methylopila jiangsuensis</name>
    <dbReference type="NCBI Taxonomy" id="586230"/>
    <lineage>
        <taxon>Bacteria</taxon>
        <taxon>Pseudomonadati</taxon>
        <taxon>Pseudomonadota</taxon>
        <taxon>Alphaproteobacteria</taxon>
        <taxon>Hyphomicrobiales</taxon>
        <taxon>Methylopilaceae</taxon>
        <taxon>Methylopila</taxon>
    </lineage>
</organism>
<gene>
    <name evidence="4" type="ORF">GCM10008171_05130</name>
</gene>
<reference evidence="4" key="1">
    <citation type="journal article" date="2014" name="Int. J. Syst. Evol. Microbiol.">
        <title>Complete genome sequence of Corynebacterium casei LMG S-19264T (=DSM 44701T), isolated from a smear-ripened cheese.</title>
        <authorList>
            <consortium name="US DOE Joint Genome Institute (JGI-PGF)"/>
            <person name="Walter F."/>
            <person name="Albersmeier A."/>
            <person name="Kalinowski J."/>
            <person name="Ruckert C."/>
        </authorList>
    </citation>
    <scope>NUCLEOTIDE SEQUENCE</scope>
    <source>
        <strain evidence="4">VKM B-2555</strain>
    </source>
</reference>
<dbReference type="EMBL" id="BSFK01000005">
    <property type="protein sequence ID" value="GLK75259.1"/>
    <property type="molecule type" value="Genomic_DNA"/>
</dbReference>
<evidence type="ECO:0000256" key="2">
    <source>
        <dbReference type="ARBA" id="ARBA00021874"/>
    </source>
</evidence>
<dbReference type="InterPro" id="IPR023631">
    <property type="entry name" value="Amidase_dom"/>
</dbReference>
<evidence type="ECO:0000256" key="1">
    <source>
        <dbReference type="ARBA" id="ARBA00003871"/>
    </source>
</evidence>
<sequence length="459" mass="47660">MTDPAWLTLREAAAAVRDRRLSSRELTEAVLARARRLNPRLNAVISFDDEDALAAADRADATAPSGPLHGVPLAHKDMFHRAGKVVTCGSALRRGFRPPDAAHVLDRLAGAGAFPWGALHMVEFAFGVTGHNAAFGPARNPHDPSRITGGSSSGSGAAVAAGLSFASLGSDTGGSVRLPSHFCGVTGLKTSFGLVSRAGAMPLSASLDTIGALARDAADLRLLLPLIAGADPRDPATGAPWRKDARAAKEMTIGVADAFYVEDLHPAVARACDAAIETFRALGVRVRTVRLPDQRAFSAAAVTILGSEAAALHRNGLRDHADLYGPQTRARLLNGFAYPAALYVDALRARGPGLAAQIEAMDACDAILAPTAPFPAPAIAETDVATGAEALIADVSRFMRPVNYLGLPALALPAGASDAGLPVGVQLMGRPGRDDALLTLGEAFQAATDHHLRRPRDPT</sequence>
<dbReference type="GO" id="GO:0003824">
    <property type="term" value="F:catalytic activity"/>
    <property type="evidence" value="ECO:0007669"/>
    <property type="project" value="InterPro"/>
</dbReference>
<dbReference type="PANTHER" id="PTHR11895:SF176">
    <property type="entry name" value="AMIDASE AMID-RELATED"/>
    <property type="match status" value="1"/>
</dbReference>
<dbReference type="Pfam" id="PF01425">
    <property type="entry name" value="Amidase"/>
    <property type="match status" value="1"/>
</dbReference>
<dbReference type="PANTHER" id="PTHR11895">
    <property type="entry name" value="TRANSAMIDASE"/>
    <property type="match status" value="1"/>
</dbReference>
<accession>A0A9W6JGD5</accession>
<protein>
    <recommendedName>
        <fullName evidence="2">Indoleacetamide hydrolase</fullName>
    </recommendedName>
</protein>
<evidence type="ECO:0000313" key="5">
    <source>
        <dbReference type="Proteomes" id="UP001143364"/>
    </source>
</evidence>
<dbReference type="InterPro" id="IPR000120">
    <property type="entry name" value="Amidase"/>
</dbReference>
<dbReference type="InterPro" id="IPR036928">
    <property type="entry name" value="AS_sf"/>
</dbReference>
<proteinExistence type="predicted"/>
<name>A0A9W6JGD5_9HYPH</name>
<evidence type="ECO:0000313" key="4">
    <source>
        <dbReference type="EMBL" id="GLK75259.1"/>
    </source>
</evidence>
<dbReference type="SUPFAM" id="SSF75304">
    <property type="entry name" value="Amidase signature (AS) enzymes"/>
    <property type="match status" value="1"/>
</dbReference>
<dbReference type="PROSITE" id="PS00571">
    <property type="entry name" value="AMIDASES"/>
    <property type="match status" value="1"/>
</dbReference>
<dbReference type="InterPro" id="IPR020556">
    <property type="entry name" value="Amidase_CS"/>
</dbReference>
<dbReference type="AlphaFoldDB" id="A0A9W6JGD5"/>